<dbReference type="Proteomes" id="UP000629468">
    <property type="component" value="Unassembled WGS sequence"/>
</dbReference>
<gene>
    <name evidence="2" type="ORF">Agabi119p4_3652</name>
</gene>
<dbReference type="SUPFAM" id="SSF51556">
    <property type="entry name" value="Metallo-dependent hydrolases"/>
    <property type="match status" value="1"/>
</dbReference>
<dbReference type="Gene3D" id="2.120.10.30">
    <property type="entry name" value="TolB, C-terminal domain"/>
    <property type="match status" value="1"/>
</dbReference>
<dbReference type="SUPFAM" id="SSF51338">
    <property type="entry name" value="Composite domain of metallo-dependent hydrolases"/>
    <property type="match status" value="1"/>
</dbReference>
<dbReference type="SUPFAM" id="SSF82171">
    <property type="entry name" value="DPP6 N-terminal domain-like"/>
    <property type="match status" value="1"/>
</dbReference>
<sequence length="1283" mass="141403">MSSKAGPKDGSILLPVHTKPINARNRTRFRYLSYLALLSAAVTLTNILPTPWSLVRNTVVRPLTVEDDPASEWEDNIWPLREQTPWDISTDYPYPRTLEYDVTEGTWLRLDVHPISGDVIFDMLGDIYCLPGGEALRTHAPGEKVKARPVLLGIPYDSDPHFSPEGDRFVFRSDAGLGIENIWVAEWKGCEAMDVRAMGSKNEDLRAALRVKQQEEDLLKKGIVETEERKYRRLVREGRAGARRVTNETYRWVSDARFHPSGLTVIATKWYTSSRSLGAGEGWEYNVPSLEGPEGAIGVASGSRVLGRSLPLGWTVDDYERQQIGPEQFIWSGQDSIIFSKNVRDSNAFEYSKDIHQGIYSIFQRNITTGRTKTLVDAYPGGASRPELSHDGRTLAFVRRVRDKEALVLKDLQTGTLHHIWHGLTYDLTIISAPMGTYPSFSFSPSDDAVILWAAGQIYRVPLRVNGLGEKTASDQQPSPIPFAAHIEKQLAKTLRGGANVLEQETARTQRVHSLKNLRVDESGERVVFEGAGLTYIQNIRSKETHQVPVAHPEAPYYSPAFIHGRREFILHARWTDTKFTSFELSNVDTGATHEFEGLPLGRYFSPVVCECRGLSRRMAFIKTSGTTLTGDIVATSNPGLYVANIELPSTSEGKIVISHLQFIPSNINPDDRINMRFIDGASQLLVQDSQTAFTINLSKGADGNGDYEHTTIASGRMSAELTVSPVERNGVPQFISFVDFFNVYLAPGDLDDEEGVWSKPANATKGLVRVSLDGGHDVTWSGDGNTVFWLLGPFVHSLEVSQLKNCADEVRQDRLNFGIDCVKKLVKYQEVFIEHATDITRLKHEAASLKESVDIQGDSDVFVVTNATLLTMATGNAEDDLIHDAVLVTRGGVIEYAGPASGNYPIPAHANSINAQGGFVVPGFIDVHAHWNGFADIYPAKSWEMETFLAYGVTTLHNPSADNVAGFVERSRVERGQMVGPRIFTVGDIIYGSGAFPIHQDITTQEEANSALLRIKAEGGPASISYKNYNIPSRASRQRLLLTATNLSMLCVPEGGMNYDWDLTYIIDGMTTVEHAIPVPVLYDDVLTLFALSGTGSTPTHIVNYGGAFGEQFVWATQDIPNDPKLRRFTRHDILEGLSESTARPLQSYALFNTSASVAKMVEKGILTHIGAHGEPPLGVNYHAEMWFAGQGGLSNYEVIRAATSSGAQTLGMFSSLGSLSAGKLADYLIYPSGVDLLNEGIDSSLELTHVARGGRLWDASTMEEVWPVKGRKQELPPLNAE</sequence>
<comment type="caution">
    <text evidence="2">The sequence shown here is derived from an EMBL/GenBank/DDBJ whole genome shotgun (WGS) entry which is preliminary data.</text>
</comment>
<keyword evidence="1" id="KW-0472">Membrane</keyword>
<evidence type="ECO:0008006" key="4">
    <source>
        <dbReference type="Google" id="ProtNLM"/>
    </source>
</evidence>
<name>A0A8H7KIC0_AGABI</name>
<dbReference type="InterPro" id="IPR011042">
    <property type="entry name" value="6-blade_b-propeller_TolB-like"/>
</dbReference>
<dbReference type="GO" id="GO:0016810">
    <property type="term" value="F:hydrolase activity, acting on carbon-nitrogen (but not peptide) bonds"/>
    <property type="evidence" value="ECO:0007669"/>
    <property type="project" value="InterPro"/>
</dbReference>
<dbReference type="Gene3D" id="2.30.40.10">
    <property type="entry name" value="Urease, subunit C, domain 1"/>
    <property type="match status" value="2"/>
</dbReference>
<dbReference type="PANTHER" id="PTHR43135:SF3">
    <property type="entry name" value="ALPHA-D-RIBOSE 1-METHYLPHOSPHONATE 5-TRIPHOSPHATE DIPHOSPHATASE"/>
    <property type="match status" value="1"/>
</dbReference>
<reference evidence="2 3" key="1">
    <citation type="journal article" name="Sci. Rep.">
        <title>Telomere-to-telomere assembled and centromere annotated genomes of the two main subspecies of the button mushroom Agaricus bisporus reveal especially polymorphic chromosome ends.</title>
        <authorList>
            <person name="Sonnenberg A.S.M."/>
            <person name="Sedaghat-Telgerd N."/>
            <person name="Lavrijssen B."/>
            <person name="Ohm R.A."/>
            <person name="Hendrickx P.M."/>
            <person name="Scholtmeijer K."/>
            <person name="Baars J.J.P."/>
            <person name="van Peer A."/>
        </authorList>
    </citation>
    <scope>NUCLEOTIDE SEQUENCE [LARGE SCALE GENOMIC DNA]</scope>
    <source>
        <strain evidence="2 3">H119_p4</strain>
    </source>
</reference>
<proteinExistence type="predicted"/>
<feature type="transmembrane region" description="Helical" evidence="1">
    <location>
        <begin position="31"/>
        <end position="52"/>
    </location>
</feature>
<dbReference type="Gene3D" id="3.30.110.90">
    <property type="entry name" value="Amidohydrolase"/>
    <property type="match status" value="2"/>
</dbReference>
<evidence type="ECO:0000313" key="2">
    <source>
        <dbReference type="EMBL" id="KAF7777580.1"/>
    </source>
</evidence>
<dbReference type="PANTHER" id="PTHR43135">
    <property type="entry name" value="ALPHA-D-RIBOSE 1-METHYLPHOSPHONATE 5-TRIPHOSPHATE DIPHOSPHATASE"/>
    <property type="match status" value="1"/>
</dbReference>
<keyword evidence="1" id="KW-0812">Transmembrane</keyword>
<dbReference type="InterPro" id="IPR011059">
    <property type="entry name" value="Metal-dep_hydrolase_composite"/>
</dbReference>
<dbReference type="InterPro" id="IPR051781">
    <property type="entry name" value="Metallo-dep_Hydrolase"/>
</dbReference>
<dbReference type="InterPro" id="IPR032466">
    <property type="entry name" value="Metal_Hydrolase"/>
</dbReference>
<evidence type="ECO:0000256" key="1">
    <source>
        <dbReference type="SAM" id="Phobius"/>
    </source>
</evidence>
<accession>A0A8H7KIC0</accession>
<protein>
    <recommendedName>
        <fullName evidence="4">Amidohydrolase-related domain-containing protein</fullName>
    </recommendedName>
</protein>
<evidence type="ECO:0000313" key="3">
    <source>
        <dbReference type="Proteomes" id="UP000629468"/>
    </source>
</evidence>
<keyword evidence="1" id="KW-1133">Transmembrane helix</keyword>
<dbReference type="Gene3D" id="3.40.50.10910">
    <property type="entry name" value="Amidohydrolase"/>
    <property type="match status" value="2"/>
</dbReference>
<organism evidence="2 3">
    <name type="scientific">Agaricus bisporus var. burnettii</name>
    <dbReference type="NCBI Taxonomy" id="192524"/>
    <lineage>
        <taxon>Eukaryota</taxon>
        <taxon>Fungi</taxon>
        <taxon>Dikarya</taxon>
        <taxon>Basidiomycota</taxon>
        <taxon>Agaricomycotina</taxon>
        <taxon>Agaricomycetes</taxon>
        <taxon>Agaricomycetidae</taxon>
        <taxon>Agaricales</taxon>
        <taxon>Agaricineae</taxon>
        <taxon>Agaricaceae</taxon>
        <taxon>Agaricus</taxon>
    </lineage>
</organism>
<dbReference type="EMBL" id="JABXXO010000005">
    <property type="protein sequence ID" value="KAF7777580.1"/>
    <property type="molecule type" value="Genomic_DNA"/>
</dbReference>
<dbReference type="Gene3D" id="1.20.58.520">
    <property type="entry name" value="Amidohydrolase"/>
    <property type="match status" value="1"/>
</dbReference>